<dbReference type="EMBL" id="AACS02000004">
    <property type="protein sequence ID" value="EAU81644.2"/>
    <property type="molecule type" value="Genomic_DNA"/>
</dbReference>
<dbReference type="AlphaFoldDB" id="A8PBJ3"/>
<organism evidence="1 2">
    <name type="scientific">Coprinopsis cinerea (strain Okayama-7 / 130 / ATCC MYA-4618 / FGSC 9003)</name>
    <name type="common">Inky cap fungus</name>
    <name type="synonym">Hormographiella aspergillata</name>
    <dbReference type="NCBI Taxonomy" id="240176"/>
    <lineage>
        <taxon>Eukaryota</taxon>
        <taxon>Fungi</taxon>
        <taxon>Dikarya</taxon>
        <taxon>Basidiomycota</taxon>
        <taxon>Agaricomycotina</taxon>
        <taxon>Agaricomycetes</taxon>
        <taxon>Agaricomycetidae</taxon>
        <taxon>Agaricales</taxon>
        <taxon>Agaricineae</taxon>
        <taxon>Psathyrellaceae</taxon>
        <taxon>Coprinopsis</taxon>
    </lineage>
</organism>
<evidence type="ECO:0000313" key="1">
    <source>
        <dbReference type="EMBL" id="EAU81644.2"/>
    </source>
</evidence>
<evidence type="ECO:0000313" key="2">
    <source>
        <dbReference type="Proteomes" id="UP000001861"/>
    </source>
</evidence>
<accession>A8PBJ3</accession>
<sequence length="349" mass="39730">MAATRDHRTALRLTLVCREAREWYGRHRLSVPELNPGTRVEPILYSAVKLSNEASVEILLNTMITSNKPQWFYADHVRSLVITQKAHIPSLIQILLACPRISHLTFWSIPEHGSPSSRSTVLLQSSPSGSGPRLYLSNRQAATPMPVCHYDFPDDCFETIRPRFLTVSFRRHGLPQVISNPDFQRGFFAQVTHFSVLNSFEEWATWNHIHQLPSLTHLALDFNVAKARGLHYQHHVRQIAKCIQAILRKCLRLQALVILLLFDDQPQWTASEVIEAIKEAEEAESTVFPFHNPVRVVDPRLVWARKTNPFAGREAHSDSEQNMWCAAEHQVQSQLQPSMAEVEGGTSDV</sequence>
<dbReference type="GeneID" id="6016829"/>
<gene>
    <name evidence="1" type="ORF">CC1G_02660</name>
</gene>
<keyword evidence="2" id="KW-1185">Reference proteome</keyword>
<dbReference type="VEuPathDB" id="FungiDB:CC1G_02660"/>
<dbReference type="RefSeq" id="XP_001840197.2">
    <property type="nucleotide sequence ID" value="XM_001840145.2"/>
</dbReference>
<dbReference type="KEGG" id="cci:CC1G_02660"/>
<dbReference type="Proteomes" id="UP000001861">
    <property type="component" value="Unassembled WGS sequence"/>
</dbReference>
<dbReference type="eggNOG" id="ENOG502T7MZ">
    <property type="taxonomic scope" value="Eukaryota"/>
</dbReference>
<dbReference type="HOGENOM" id="CLU_051720_0_1_1"/>
<dbReference type="InParanoid" id="A8PBJ3"/>
<reference evidence="1 2" key="1">
    <citation type="journal article" date="2010" name="Proc. Natl. Acad. Sci. U.S.A.">
        <title>Insights into evolution of multicellular fungi from the assembled chromosomes of the mushroom Coprinopsis cinerea (Coprinus cinereus).</title>
        <authorList>
            <person name="Stajich J.E."/>
            <person name="Wilke S.K."/>
            <person name="Ahren D."/>
            <person name="Au C.H."/>
            <person name="Birren B.W."/>
            <person name="Borodovsky M."/>
            <person name="Burns C."/>
            <person name="Canback B."/>
            <person name="Casselton L.A."/>
            <person name="Cheng C.K."/>
            <person name="Deng J."/>
            <person name="Dietrich F.S."/>
            <person name="Fargo D.C."/>
            <person name="Farman M.L."/>
            <person name="Gathman A.C."/>
            <person name="Goldberg J."/>
            <person name="Guigo R."/>
            <person name="Hoegger P.J."/>
            <person name="Hooker J.B."/>
            <person name="Huggins A."/>
            <person name="James T.Y."/>
            <person name="Kamada T."/>
            <person name="Kilaru S."/>
            <person name="Kodira C."/>
            <person name="Kues U."/>
            <person name="Kupfer D."/>
            <person name="Kwan H.S."/>
            <person name="Lomsadze A."/>
            <person name="Li W."/>
            <person name="Lilly W.W."/>
            <person name="Ma L.J."/>
            <person name="Mackey A.J."/>
            <person name="Manning G."/>
            <person name="Martin F."/>
            <person name="Muraguchi H."/>
            <person name="Natvig D.O."/>
            <person name="Palmerini H."/>
            <person name="Ramesh M.A."/>
            <person name="Rehmeyer C.J."/>
            <person name="Roe B.A."/>
            <person name="Shenoy N."/>
            <person name="Stanke M."/>
            <person name="Ter-Hovhannisyan V."/>
            <person name="Tunlid A."/>
            <person name="Velagapudi R."/>
            <person name="Vision T.J."/>
            <person name="Zeng Q."/>
            <person name="Zolan M.E."/>
            <person name="Pukkila P.J."/>
        </authorList>
    </citation>
    <scope>NUCLEOTIDE SEQUENCE [LARGE SCALE GENOMIC DNA]</scope>
    <source>
        <strain evidence="2">Okayama-7 / 130 / ATCC MYA-4618 / FGSC 9003</strain>
    </source>
</reference>
<name>A8PBJ3_COPC7</name>
<dbReference type="OMA" id="INDSTDW"/>
<protein>
    <submittedName>
        <fullName evidence="1">Uncharacterized protein</fullName>
    </submittedName>
</protein>
<proteinExistence type="predicted"/>
<comment type="caution">
    <text evidence="1">The sequence shown here is derived from an EMBL/GenBank/DDBJ whole genome shotgun (WGS) entry which is preliminary data.</text>
</comment>
<dbReference type="OrthoDB" id="2995911at2759"/>